<evidence type="ECO:0000256" key="2">
    <source>
        <dbReference type="SAM" id="SignalP"/>
    </source>
</evidence>
<evidence type="ECO:0000313" key="4">
    <source>
        <dbReference type="Proteomes" id="UP001396334"/>
    </source>
</evidence>
<dbReference type="Proteomes" id="UP001396334">
    <property type="component" value="Unassembled WGS sequence"/>
</dbReference>
<accession>A0ABR2UB49</accession>
<protein>
    <submittedName>
        <fullName evidence="3">Uncharacterized protein</fullName>
    </submittedName>
</protein>
<keyword evidence="2" id="KW-0732">Signal</keyword>
<feature type="signal peptide" evidence="2">
    <location>
        <begin position="1"/>
        <end position="26"/>
    </location>
</feature>
<evidence type="ECO:0000313" key="3">
    <source>
        <dbReference type="EMBL" id="KAK9046847.1"/>
    </source>
</evidence>
<sequence>MELLMLVVVESIATVVLLGIQATGESAPPSSLAGNFQKAKSKGKQTLQRKHPGMAENGYNINIRGKIMIARFSMESVNIVNDVDLIVVMA</sequence>
<gene>
    <name evidence="3" type="ORF">V6N11_052720</name>
</gene>
<feature type="chain" id="PRO_5046460012" evidence="2">
    <location>
        <begin position="27"/>
        <end position="90"/>
    </location>
</feature>
<comment type="caution">
    <text evidence="3">The sequence shown here is derived from an EMBL/GenBank/DDBJ whole genome shotgun (WGS) entry which is preliminary data.</text>
</comment>
<reference evidence="3 4" key="1">
    <citation type="journal article" date="2024" name="G3 (Bethesda)">
        <title>Genome assembly of Hibiscus sabdariffa L. provides insights into metabolisms of medicinal natural products.</title>
        <authorList>
            <person name="Kim T."/>
        </authorList>
    </citation>
    <scope>NUCLEOTIDE SEQUENCE [LARGE SCALE GENOMIC DNA]</scope>
    <source>
        <strain evidence="3">TK-2024</strain>
        <tissue evidence="3">Old leaves</tissue>
    </source>
</reference>
<proteinExistence type="predicted"/>
<keyword evidence="4" id="KW-1185">Reference proteome</keyword>
<feature type="region of interest" description="Disordered" evidence="1">
    <location>
        <begin position="25"/>
        <end position="52"/>
    </location>
</feature>
<feature type="compositionally biased region" description="Basic residues" evidence="1">
    <location>
        <begin position="39"/>
        <end position="52"/>
    </location>
</feature>
<organism evidence="3 4">
    <name type="scientific">Hibiscus sabdariffa</name>
    <name type="common">roselle</name>
    <dbReference type="NCBI Taxonomy" id="183260"/>
    <lineage>
        <taxon>Eukaryota</taxon>
        <taxon>Viridiplantae</taxon>
        <taxon>Streptophyta</taxon>
        <taxon>Embryophyta</taxon>
        <taxon>Tracheophyta</taxon>
        <taxon>Spermatophyta</taxon>
        <taxon>Magnoliopsida</taxon>
        <taxon>eudicotyledons</taxon>
        <taxon>Gunneridae</taxon>
        <taxon>Pentapetalae</taxon>
        <taxon>rosids</taxon>
        <taxon>malvids</taxon>
        <taxon>Malvales</taxon>
        <taxon>Malvaceae</taxon>
        <taxon>Malvoideae</taxon>
        <taxon>Hibiscus</taxon>
    </lineage>
</organism>
<name>A0ABR2UB49_9ROSI</name>
<evidence type="ECO:0000256" key="1">
    <source>
        <dbReference type="SAM" id="MobiDB-lite"/>
    </source>
</evidence>
<dbReference type="EMBL" id="JBBPBN010000001">
    <property type="protein sequence ID" value="KAK9046847.1"/>
    <property type="molecule type" value="Genomic_DNA"/>
</dbReference>